<organism evidence="1 2">
    <name type="scientific">Meloidogyne hapla</name>
    <name type="common">Root-knot nematode worm</name>
    <dbReference type="NCBI Taxonomy" id="6305"/>
    <lineage>
        <taxon>Eukaryota</taxon>
        <taxon>Metazoa</taxon>
        <taxon>Ecdysozoa</taxon>
        <taxon>Nematoda</taxon>
        <taxon>Chromadorea</taxon>
        <taxon>Rhabditida</taxon>
        <taxon>Tylenchina</taxon>
        <taxon>Tylenchomorpha</taxon>
        <taxon>Tylenchoidea</taxon>
        <taxon>Meloidogynidae</taxon>
        <taxon>Meloidogyninae</taxon>
        <taxon>Meloidogyne</taxon>
    </lineage>
</organism>
<reference evidence="2" key="1">
    <citation type="submission" date="2016-11" db="UniProtKB">
        <authorList>
            <consortium name="WormBaseParasite"/>
        </authorList>
    </citation>
    <scope>IDENTIFICATION</scope>
</reference>
<dbReference type="WBParaSite" id="MhA1_Contig595.frz3.gene13">
    <property type="protein sequence ID" value="MhA1_Contig595.frz3.gene13"/>
    <property type="gene ID" value="MhA1_Contig595.frz3.gene13"/>
</dbReference>
<dbReference type="Proteomes" id="UP000095281">
    <property type="component" value="Unplaced"/>
</dbReference>
<sequence length="200" mass="23609">MKPLNGNLPSFYNFVHPLYLNSLVELHKKCNYLFILLKITILLKVLEPKTIKNINRLLLALLCPNCSIQLVHFIFIQNENLIEGICQQINEMEALALQKTNWIYNNENQKEIQKRIKDFNNNTKINNKIIKEEKNKNLVQNKSENKKDLNNNNIETFNFEWSIESKQNINSNTFDELPSLSTLPELDDKDLDEFFRLVEQ</sequence>
<evidence type="ECO:0000313" key="2">
    <source>
        <dbReference type="WBParaSite" id="MhA1_Contig595.frz3.gene13"/>
    </source>
</evidence>
<accession>A0A1I8BVD7</accession>
<proteinExistence type="predicted"/>
<protein>
    <submittedName>
        <fullName evidence="2">Uncharacterized protein</fullName>
    </submittedName>
</protein>
<evidence type="ECO:0000313" key="1">
    <source>
        <dbReference type="Proteomes" id="UP000095281"/>
    </source>
</evidence>
<keyword evidence="1" id="KW-1185">Reference proteome</keyword>
<dbReference type="AlphaFoldDB" id="A0A1I8BVD7"/>
<name>A0A1I8BVD7_MELHA</name>